<name>A0A5C4URQ4_9ACTN</name>
<sequence>MPPWHVAALRRPRARRWLAPLVLLLAVVGLFAQPGTVHAASAPPAAAAEAPADRATGSAGAERPEAVAPPRVQQAAQGEAQPQPWVPPARPVPPVAHATAAGPARAGLPAAHPPFAAPRTGRAPPQGS</sequence>
<reference evidence="3 4" key="1">
    <citation type="submission" date="2019-06" db="EMBL/GenBank/DDBJ databases">
        <title>Draft genome of Streptomyces sedi sp. JCM16909.</title>
        <authorList>
            <person name="Klykleung N."/>
            <person name="Tanasupawat S."/>
            <person name="Kudo T."/>
            <person name="Yuki M."/>
            <person name="Ohkuma M."/>
        </authorList>
    </citation>
    <scope>NUCLEOTIDE SEQUENCE [LARGE SCALE GENOMIC DNA]</scope>
    <source>
        <strain evidence="3 4">JCM 16909</strain>
    </source>
</reference>
<feature type="compositionally biased region" description="Low complexity" evidence="1">
    <location>
        <begin position="66"/>
        <end position="83"/>
    </location>
</feature>
<organism evidence="3 4">
    <name type="scientific">Streptomyces sedi</name>
    <dbReference type="NCBI Taxonomy" id="555059"/>
    <lineage>
        <taxon>Bacteria</taxon>
        <taxon>Bacillati</taxon>
        <taxon>Actinomycetota</taxon>
        <taxon>Actinomycetes</taxon>
        <taxon>Kitasatosporales</taxon>
        <taxon>Streptomycetaceae</taxon>
        <taxon>Streptomyces</taxon>
    </lineage>
</organism>
<accession>A0A5C4URQ4</accession>
<evidence type="ECO:0000313" key="3">
    <source>
        <dbReference type="EMBL" id="TNM26076.1"/>
    </source>
</evidence>
<comment type="caution">
    <text evidence="3">The sequence shown here is derived from an EMBL/GenBank/DDBJ whole genome shotgun (WGS) entry which is preliminary data.</text>
</comment>
<dbReference type="EMBL" id="VDGT01000025">
    <property type="protein sequence ID" value="TNM26076.1"/>
    <property type="molecule type" value="Genomic_DNA"/>
</dbReference>
<feature type="chain" id="PRO_5022845013" evidence="2">
    <location>
        <begin position="40"/>
        <end position="128"/>
    </location>
</feature>
<feature type="region of interest" description="Disordered" evidence="1">
    <location>
        <begin position="38"/>
        <end position="128"/>
    </location>
</feature>
<gene>
    <name evidence="3" type="ORF">FH715_25250</name>
</gene>
<keyword evidence="4" id="KW-1185">Reference proteome</keyword>
<proteinExistence type="predicted"/>
<dbReference type="RefSeq" id="WP_139649271.1">
    <property type="nucleotide sequence ID" value="NZ_VDGT01000025.1"/>
</dbReference>
<evidence type="ECO:0000256" key="1">
    <source>
        <dbReference type="SAM" id="MobiDB-lite"/>
    </source>
</evidence>
<feature type="compositionally biased region" description="Pro residues" evidence="1">
    <location>
        <begin position="84"/>
        <end position="94"/>
    </location>
</feature>
<keyword evidence="2" id="KW-0732">Signal</keyword>
<dbReference type="Proteomes" id="UP000311713">
    <property type="component" value="Unassembled WGS sequence"/>
</dbReference>
<evidence type="ECO:0000313" key="4">
    <source>
        <dbReference type="Proteomes" id="UP000311713"/>
    </source>
</evidence>
<feature type="compositionally biased region" description="Low complexity" evidence="1">
    <location>
        <begin position="95"/>
        <end position="110"/>
    </location>
</feature>
<feature type="signal peptide" evidence="2">
    <location>
        <begin position="1"/>
        <end position="39"/>
    </location>
</feature>
<protein>
    <submittedName>
        <fullName evidence="3">Uncharacterized protein</fullName>
    </submittedName>
</protein>
<feature type="compositionally biased region" description="Low complexity" evidence="1">
    <location>
        <begin position="39"/>
        <end position="50"/>
    </location>
</feature>
<evidence type="ECO:0000256" key="2">
    <source>
        <dbReference type="SAM" id="SignalP"/>
    </source>
</evidence>
<dbReference type="AlphaFoldDB" id="A0A5C4URQ4"/>